<sequence length="66" mass="8168">MRFERFSQWRFEVRPEYVGARSVLAEDFRRRKEELAEYARQPEKKMAVLLPVRDLGARIQWPIRFR</sequence>
<comment type="caution">
    <text evidence="1">The sequence shown here is derived from an EMBL/GenBank/DDBJ whole genome shotgun (WGS) entry which is preliminary data.</text>
</comment>
<dbReference type="Proteomes" id="UP000305760">
    <property type="component" value="Unassembled WGS sequence"/>
</dbReference>
<name>A0A5C4RWN7_9GAMM</name>
<dbReference type="AlphaFoldDB" id="A0A5C4RWN7"/>
<evidence type="ECO:0000313" key="2">
    <source>
        <dbReference type="Proteomes" id="UP000305760"/>
    </source>
</evidence>
<proteinExistence type="predicted"/>
<protein>
    <submittedName>
        <fullName evidence="1">Uncharacterized protein</fullName>
    </submittedName>
</protein>
<reference evidence="1 2" key="1">
    <citation type="submission" date="2019-03" db="EMBL/GenBank/DDBJ databases">
        <title>Arenimonas daejeonensis sp. nov., isolated from compost.</title>
        <authorList>
            <person name="Jeon C.O."/>
        </authorList>
    </citation>
    <scope>NUCLEOTIDE SEQUENCE [LARGE SCALE GENOMIC DNA]</scope>
    <source>
        <strain evidence="1 2">R29</strain>
    </source>
</reference>
<gene>
    <name evidence="1" type="ORF">E1B00_06745</name>
</gene>
<organism evidence="1 2">
    <name type="scientific">Arenimonas terrae</name>
    <dbReference type="NCBI Taxonomy" id="2546226"/>
    <lineage>
        <taxon>Bacteria</taxon>
        <taxon>Pseudomonadati</taxon>
        <taxon>Pseudomonadota</taxon>
        <taxon>Gammaproteobacteria</taxon>
        <taxon>Lysobacterales</taxon>
        <taxon>Lysobacteraceae</taxon>
        <taxon>Arenimonas</taxon>
    </lineage>
</organism>
<keyword evidence="2" id="KW-1185">Reference proteome</keyword>
<accession>A0A5C4RWN7</accession>
<evidence type="ECO:0000313" key="1">
    <source>
        <dbReference type="EMBL" id="TNJ35448.1"/>
    </source>
</evidence>
<dbReference type="EMBL" id="SMDR01000001">
    <property type="protein sequence ID" value="TNJ35448.1"/>
    <property type="molecule type" value="Genomic_DNA"/>
</dbReference>